<dbReference type="InterPro" id="IPR029460">
    <property type="entry name" value="DNAPol_HHH"/>
</dbReference>
<dbReference type="Pfam" id="PF02811">
    <property type="entry name" value="PHP"/>
    <property type="match status" value="1"/>
</dbReference>
<evidence type="ECO:0000259" key="9">
    <source>
        <dbReference type="Pfam" id="PF14579"/>
    </source>
</evidence>
<evidence type="ECO:0000256" key="3">
    <source>
        <dbReference type="ARBA" id="ARBA00022695"/>
    </source>
</evidence>
<keyword evidence="3" id="KW-0548">Nucleotidyltransferase</keyword>
<dbReference type="Pfam" id="PF17657">
    <property type="entry name" value="DNA_pol3_finger"/>
    <property type="match status" value="1"/>
</dbReference>
<dbReference type="InterPro" id="IPR011708">
    <property type="entry name" value="DNA_pol3_alpha_NTPase_dom"/>
</dbReference>
<evidence type="ECO:0000256" key="6">
    <source>
        <dbReference type="ARBA" id="ARBA00049244"/>
    </source>
</evidence>
<feature type="domain" description="Bacterial DNA polymerase III alpha subunit NTPase" evidence="8">
    <location>
        <begin position="241"/>
        <end position="501"/>
    </location>
</feature>
<evidence type="ECO:0000313" key="11">
    <source>
        <dbReference type="EMBL" id="PTD31691.1"/>
    </source>
</evidence>
<dbReference type="Gene3D" id="1.10.150.870">
    <property type="match status" value="1"/>
</dbReference>
<evidence type="ECO:0000256" key="5">
    <source>
        <dbReference type="ARBA" id="ARBA00022932"/>
    </source>
</evidence>
<evidence type="ECO:0000313" key="12">
    <source>
        <dbReference type="Proteomes" id="UP000241093"/>
    </source>
</evidence>
<evidence type="ECO:0000259" key="8">
    <source>
        <dbReference type="Pfam" id="PF07733"/>
    </source>
</evidence>
<accession>A0A2T4IAM0</accession>
<dbReference type="CDD" id="cd04485">
    <property type="entry name" value="DnaE_OBF"/>
    <property type="match status" value="1"/>
</dbReference>
<dbReference type="PANTHER" id="PTHR32294:SF0">
    <property type="entry name" value="DNA POLYMERASE III SUBUNIT ALPHA"/>
    <property type="match status" value="1"/>
</dbReference>
<feature type="domain" description="DNA polymerase III alpha subunit finger" evidence="10">
    <location>
        <begin position="504"/>
        <end position="666"/>
    </location>
</feature>
<evidence type="ECO:0000256" key="2">
    <source>
        <dbReference type="ARBA" id="ARBA00022679"/>
    </source>
</evidence>
<dbReference type="EC" id="2.7.7.7" evidence="1"/>
<dbReference type="Pfam" id="PF14579">
    <property type="entry name" value="HHH_6"/>
    <property type="match status" value="1"/>
</dbReference>
<dbReference type="RefSeq" id="WP_107669525.1">
    <property type="nucleotide sequence ID" value="NZ_LAUU01000004.1"/>
</dbReference>
<evidence type="ECO:0000259" key="7">
    <source>
        <dbReference type="Pfam" id="PF02811"/>
    </source>
</evidence>
<comment type="catalytic activity">
    <reaction evidence="6">
        <text>DNA(n) + a 2'-deoxyribonucleoside 5'-triphosphate = DNA(n+1) + diphosphate</text>
        <dbReference type="Rhea" id="RHEA:22508"/>
        <dbReference type="Rhea" id="RHEA-COMP:17339"/>
        <dbReference type="Rhea" id="RHEA-COMP:17340"/>
        <dbReference type="ChEBI" id="CHEBI:33019"/>
        <dbReference type="ChEBI" id="CHEBI:61560"/>
        <dbReference type="ChEBI" id="CHEBI:173112"/>
        <dbReference type="EC" id="2.7.7.7"/>
    </reaction>
</comment>
<dbReference type="EMBL" id="LAUU01000004">
    <property type="protein sequence ID" value="PTD31691.1"/>
    <property type="molecule type" value="Genomic_DNA"/>
</dbReference>
<dbReference type="GO" id="GO:0003887">
    <property type="term" value="F:DNA-directed DNA polymerase activity"/>
    <property type="evidence" value="ECO:0007669"/>
    <property type="project" value="UniProtKB-KW"/>
</dbReference>
<dbReference type="InterPro" id="IPR041931">
    <property type="entry name" value="DNA_pol3_alpha_thumb_dom"/>
</dbReference>
<reference evidence="11 12" key="1">
    <citation type="submission" date="2015-04" db="EMBL/GenBank/DDBJ databases">
        <title>Genome sequence of Mycoplasma leachii strain 06049.</title>
        <authorList>
            <person name="Sirand-Pugnet P."/>
            <person name="Breton M."/>
            <person name="Dordet-Frisoni E."/>
            <person name="Baranowski E."/>
            <person name="Barre A."/>
            <person name="Couture C."/>
            <person name="Dupuy V."/>
            <person name="Gaurivaud P."/>
            <person name="Jacob D."/>
            <person name="Lemaitre C."/>
            <person name="Manso-Silvan L."/>
            <person name="Nikolski M."/>
            <person name="Nouvel L.-X."/>
            <person name="Poumarat F."/>
            <person name="Tardy F."/>
            <person name="Thebault P."/>
            <person name="Theil S."/>
            <person name="Citti C."/>
            <person name="Thiaucourt F."/>
            <person name="Blanchard A."/>
        </authorList>
    </citation>
    <scope>NUCLEOTIDE SEQUENCE [LARGE SCALE GENOMIC DNA]</scope>
    <source>
        <strain evidence="11 12">06049</strain>
    </source>
</reference>
<dbReference type="Proteomes" id="UP000241093">
    <property type="component" value="Unassembled WGS sequence"/>
</dbReference>
<keyword evidence="2" id="KW-0808">Transferase</keyword>
<dbReference type="Gene3D" id="1.10.10.1600">
    <property type="entry name" value="Bacterial DNA polymerase III alpha subunit, thumb domain"/>
    <property type="match status" value="1"/>
</dbReference>
<dbReference type="Pfam" id="PF07733">
    <property type="entry name" value="DNA_pol3_alpha"/>
    <property type="match status" value="1"/>
</dbReference>
<feature type="domain" description="PHP" evidence="7">
    <location>
        <begin position="10"/>
        <end position="118"/>
    </location>
</feature>
<dbReference type="GO" id="GO:0008408">
    <property type="term" value="F:3'-5' exonuclease activity"/>
    <property type="evidence" value="ECO:0007669"/>
    <property type="project" value="InterPro"/>
</dbReference>
<dbReference type="InterPro" id="IPR040982">
    <property type="entry name" value="DNA_pol3_finger"/>
</dbReference>
<name>A0A2T4IAM0_9MOLU</name>
<keyword evidence="5" id="KW-0239">DNA-directed DNA polymerase</keyword>
<dbReference type="InterPro" id="IPR004805">
    <property type="entry name" value="DnaE2/DnaE/PolC"/>
</dbReference>
<evidence type="ECO:0000256" key="4">
    <source>
        <dbReference type="ARBA" id="ARBA00022705"/>
    </source>
</evidence>
<dbReference type="GO" id="GO:0006260">
    <property type="term" value="P:DNA replication"/>
    <property type="evidence" value="ECO:0007669"/>
    <property type="project" value="UniProtKB-KW"/>
</dbReference>
<dbReference type="AlphaFoldDB" id="A0A2T4IAM0"/>
<protein>
    <recommendedName>
        <fullName evidence="1">DNA-directed DNA polymerase</fullName>
        <ecNumber evidence="1">2.7.7.7</ecNumber>
    </recommendedName>
</protein>
<sequence>MNYISLLTIKNQYDFLESLITIDQYIEFIKKNKLSYAFYSETHTMYGVAEFFKKATDNNIKPIIGLTIEFEDSTKFIIYAKNKKGYQILNFVSSFLNDGFNHYDYEIKEYILELVNNNVVVIGLISDLDFKTHLINKLNNDFYDVKELNLYFNQISYLDINDQKTFNILNAIKTNKTIKQIQNINNYFYPDNDYLSKNYSLENIKKVINEINLKVDFNLFDSNKKHLVKYKNINNLSSFEYLRQICLLSLKKYQQKIKPNLDLKLYINRLNYELEVIKQMGFSDYFLIVSDYVNFAKKNDILVGPGRGSAAGSLISYLLRITDIDPLEYDLLFERFLNPDRSNLPDIDLDFQDNRREEVLEYLFEKYGKNHVGMITTYQTIGYKMAWRDVCRVFNIDLLIVNKISKALDQYTNSDFLEFIKENKLLNDYFQNNVFKEIFITMHKIVGLPRQTSTHAAGIVLTNCDLRELVPIKIGFNGINQIQFDMNYLDDLGLIKMDILGLRNLTTIQEIKHLIYLNQNLKISLNKIPLNDKKAFELLKNKQTSGIFQLESKGMTDLISKMQVDSIEQISIASALYRPGPQEMIPTYLENKKTNKFKIIDQSVFEILKPTYGIIIYQEQVMQMLNKVANFSYAKADIIRRAMSKKNNKVMQSMKLEFINSAVKNNFSYNKANLIWNWIEKFSNYGFNKSHSISYSYISYWLAYFKAHFTTEFYTSLLDQNIGNEIKTQQYIKELYDYKIKVNKSSVINANFNYQIINKQIYMPLTCIKSIGYEVVKKINLAKSENENMYLDIHNFILAIVKQKININVLQTLIKAGALDIFNYNKKTMIENLDLLISQANAYKQVNNILDDEKINLIIYDEYEDEILASFEKELYGFFIEQNPILKLKTSNFDLNLIDISKLEYNKVQVILGYILKIKEIKDKNNNKMAFVTIFDNTSELELTIFSSDYKDIYQDLVINKAYVFKVLKTKTNNKTSIKFVSLIKAI</sequence>
<dbReference type="NCBIfam" id="TIGR00594">
    <property type="entry name" value="polc"/>
    <property type="match status" value="1"/>
</dbReference>
<evidence type="ECO:0000259" key="10">
    <source>
        <dbReference type="Pfam" id="PF17657"/>
    </source>
</evidence>
<comment type="caution">
    <text evidence="11">The sequence shown here is derived from an EMBL/GenBank/DDBJ whole genome shotgun (WGS) entry which is preliminary data.</text>
</comment>
<keyword evidence="4" id="KW-0235">DNA replication</keyword>
<dbReference type="InterPro" id="IPR004013">
    <property type="entry name" value="PHP_dom"/>
</dbReference>
<proteinExistence type="predicted"/>
<evidence type="ECO:0000256" key="1">
    <source>
        <dbReference type="ARBA" id="ARBA00012417"/>
    </source>
</evidence>
<dbReference type="CDD" id="cd07431">
    <property type="entry name" value="PHP_PolIIIA"/>
    <property type="match status" value="1"/>
</dbReference>
<feature type="domain" description="DNA polymerase helix-hairpin-helix motif" evidence="9">
    <location>
        <begin position="739"/>
        <end position="828"/>
    </location>
</feature>
<organism evidence="11 12">
    <name type="scientific">Mycoplasma leachii 06049</name>
    <dbReference type="NCBI Taxonomy" id="1188244"/>
    <lineage>
        <taxon>Bacteria</taxon>
        <taxon>Bacillati</taxon>
        <taxon>Mycoplasmatota</taxon>
        <taxon>Mollicutes</taxon>
        <taxon>Mycoplasmataceae</taxon>
        <taxon>Mycoplasma</taxon>
    </lineage>
</organism>
<dbReference type="Gene3D" id="3.20.20.140">
    <property type="entry name" value="Metal-dependent hydrolases"/>
    <property type="match status" value="1"/>
</dbReference>
<gene>
    <name evidence="11" type="primary">dnaE</name>
    <name evidence="11" type="ORF">MLEAa_2290</name>
</gene>
<dbReference type="PANTHER" id="PTHR32294">
    <property type="entry name" value="DNA POLYMERASE III SUBUNIT ALPHA"/>
    <property type="match status" value="1"/>
</dbReference>